<dbReference type="EMBL" id="JADWYS010000001">
    <property type="protein sequence ID" value="MBG9389264.1"/>
    <property type="molecule type" value="Genomic_DNA"/>
</dbReference>
<feature type="transmembrane region" description="Helical" evidence="2">
    <location>
        <begin position="9"/>
        <end position="31"/>
    </location>
</feature>
<gene>
    <name evidence="4" type="ORF">I5803_14605</name>
</gene>
<comment type="caution">
    <text evidence="4">The sequence shown here is derived from an EMBL/GenBank/DDBJ whole genome shotgun (WGS) entry which is preliminary data.</text>
</comment>
<dbReference type="InterPro" id="IPR007730">
    <property type="entry name" value="SPOR-like_dom"/>
</dbReference>
<evidence type="ECO:0000256" key="1">
    <source>
        <dbReference type="SAM" id="MobiDB-lite"/>
    </source>
</evidence>
<dbReference type="PANTHER" id="PTHR38687">
    <property type="entry name" value="CELL DIVISION PROTEIN DEDD-RELATED"/>
    <property type="match status" value="1"/>
</dbReference>
<dbReference type="Gene3D" id="3.30.70.1070">
    <property type="entry name" value="Sporulation related repeat"/>
    <property type="match status" value="1"/>
</dbReference>
<keyword evidence="2" id="KW-1133">Transmembrane helix</keyword>
<feature type="compositionally biased region" description="Basic and acidic residues" evidence="1">
    <location>
        <begin position="52"/>
        <end position="61"/>
    </location>
</feature>
<evidence type="ECO:0000313" key="4">
    <source>
        <dbReference type="EMBL" id="MBG9389264.1"/>
    </source>
</evidence>
<dbReference type="GO" id="GO:0032153">
    <property type="term" value="C:cell division site"/>
    <property type="evidence" value="ECO:0007669"/>
    <property type="project" value="TreeGrafter"/>
</dbReference>
<sequence>MKTQQRGNVIVGIIIGVVLGLAAALAVAVYVTKVPVPFLNKGQSRTAEQDAAEMRKNRDWDPNAPLYGKNPAKPLAPAPGVPAPAPTVVTPGAVAPAVPVATIPGPGSSPAASAPARAASIARAASAPAPQAKSADPLGDLAASRTAVAGGDPFFYFVQAGAFRTAEDAEAQRAKLSLMGIEAKVTEREQAGRQVFRVRVGPYDRKEDADRQKEKLESGGVETALVRVQR</sequence>
<proteinExistence type="predicted"/>
<reference evidence="4" key="1">
    <citation type="submission" date="2020-11" db="EMBL/GenBank/DDBJ databases">
        <title>Bacterial whole genome sequence for Caenimonas sp. DR4.4.</title>
        <authorList>
            <person name="Le V."/>
            <person name="Ko S.-R."/>
            <person name="Ahn C.-Y."/>
            <person name="Oh H.-M."/>
        </authorList>
    </citation>
    <scope>NUCLEOTIDE SEQUENCE</scope>
    <source>
        <strain evidence="4">DR4.4</strain>
    </source>
</reference>
<name>A0A931H5Z7_9BURK</name>
<dbReference type="AlphaFoldDB" id="A0A931H5Z7"/>
<dbReference type="Proteomes" id="UP000651050">
    <property type="component" value="Unassembled WGS sequence"/>
</dbReference>
<organism evidence="4 5">
    <name type="scientific">Caenimonas aquaedulcis</name>
    <dbReference type="NCBI Taxonomy" id="2793270"/>
    <lineage>
        <taxon>Bacteria</taxon>
        <taxon>Pseudomonadati</taxon>
        <taxon>Pseudomonadota</taxon>
        <taxon>Betaproteobacteria</taxon>
        <taxon>Burkholderiales</taxon>
        <taxon>Comamonadaceae</taxon>
        <taxon>Caenimonas</taxon>
    </lineage>
</organism>
<evidence type="ECO:0000259" key="3">
    <source>
        <dbReference type="PROSITE" id="PS51724"/>
    </source>
</evidence>
<feature type="region of interest" description="Disordered" evidence="1">
    <location>
        <begin position="43"/>
        <end position="79"/>
    </location>
</feature>
<evidence type="ECO:0000313" key="5">
    <source>
        <dbReference type="Proteomes" id="UP000651050"/>
    </source>
</evidence>
<dbReference type="GO" id="GO:0030428">
    <property type="term" value="C:cell septum"/>
    <property type="evidence" value="ECO:0007669"/>
    <property type="project" value="TreeGrafter"/>
</dbReference>
<feature type="domain" description="SPOR" evidence="3">
    <location>
        <begin position="150"/>
        <end position="229"/>
    </location>
</feature>
<dbReference type="PROSITE" id="PS51724">
    <property type="entry name" value="SPOR"/>
    <property type="match status" value="1"/>
</dbReference>
<dbReference type="Pfam" id="PF05036">
    <property type="entry name" value="SPOR"/>
    <property type="match status" value="1"/>
</dbReference>
<accession>A0A931H5Z7</accession>
<dbReference type="RefSeq" id="WP_196987071.1">
    <property type="nucleotide sequence ID" value="NZ_JADWYS010000001.1"/>
</dbReference>
<dbReference type="InterPro" id="IPR052521">
    <property type="entry name" value="Cell_div_SPOR-domain"/>
</dbReference>
<protein>
    <submittedName>
        <fullName evidence="4">SPOR domain-containing protein</fullName>
    </submittedName>
</protein>
<dbReference type="SUPFAM" id="SSF110997">
    <property type="entry name" value="Sporulation related repeat"/>
    <property type="match status" value="1"/>
</dbReference>
<keyword evidence="2" id="KW-0472">Membrane</keyword>
<evidence type="ECO:0000256" key="2">
    <source>
        <dbReference type="SAM" id="Phobius"/>
    </source>
</evidence>
<dbReference type="GO" id="GO:0042834">
    <property type="term" value="F:peptidoglycan binding"/>
    <property type="evidence" value="ECO:0007669"/>
    <property type="project" value="InterPro"/>
</dbReference>
<keyword evidence="2" id="KW-0812">Transmembrane</keyword>
<dbReference type="GO" id="GO:0032506">
    <property type="term" value="P:cytokinetic process"/>
    <property type="evidence" value="ECO:0007669"/>
    <property type="project" value="TreeGrafter"/>
</dbReference>
<dbReference type="InterPro" id="IPR036680">
    <property type="entry name" value="SPOR-like_sf"/>
</dbReference>
<dbReference type="PANTHER" id="PTHR38687:SF1">
    <property type="entry name" value="CELL DIVISION PROTEIN DEDD"/>
    <property type="match status" value="1"/>
</dbReference>
<keyword evidence="5" id="KW-1185">Reference proteome</keyword>